<dbReference type="AlphaFoldDB" id="V4RR95"/>
<evidence type="ECO:0000256" key="1">
    <source>
        <dbReference type="ARBA" id="ARBA00022553"/>
    </source>
</evidence>
<dbReference type="InterPro" id="IPR001789">
    <property type="entry name" value="Sig_transdc_resp-reg_receiver"/>
</dbReference>
<sequence>MEDKVVRLLCVEDNSTLRKMIDLMLAPTGIDVDFAADGVEAVEAYQINEYDAVLMDMEMPVMSGIKAVKAIRQMEDGHNLGYTPILFLSGNESAEHVDQGFEAGGDGHLSKPFTTEALIGALDGVLRSANRHGLQAWR</sequence>
<gene>
    <name evidence="5" type="ORF">ABENE_05100</name>
</gene>
<dbReference type="EMBL" id="AWGB01000007">
    <property type="protein sequence ID" value="ESQ93698.1"/>
    <property type="molecule type" value="Genomic_DNA"/>
</dbReference>
<dbReference type="STRING" id="1121022.GCA_000376105_02057"/>
<protein>
    <recommendedName>
        <fullName evidence="4">Response regulatory domain-containing protein</fullName>
    </recommendedName>
</protein>
<evidence type="ECO:0000256" key="2">
    <source>
        <dbReference type="ARBA" id="ARBA00023012"/>
    </source>
</evidence>
<feature type="domain" description="Response regulatory" evidence="4">
    <location>
        <begin position="7"/>
        <end position="126"/>
    </location>
</feature>
<dbReference type="InterPro" id="IPR011006">
    <property type="entry name" value="CheY-like_superfamily"/>
</dbReference>
<dbReference type="SMART" id="SM00448">
    <property type="entry name" value="REC"/>
    <property type="match status" value="1"/>
</dbReference>
<evidence type="ECO:0000313" key="5">
    <source>
        <dbReference type="EMBL" id="ESQ93698.1"/>
    </source>
</evidence>
<dbReference type="GO" id="GO:0000160">
    <property type="term" value="P:phosphorelay signal transduction system"/>
    <property type="evidence" value="ECO:0007669"/>
    <property type="project" value="UniProtKB-KW"/>
</dbReference>
<evidence type="ECO:0000313" key="6">
    <source>
        <dbReference type="Proteomes" id="UP000017837"/>
    </source>
</evidence>
<dbReference type="Gene3D" id="3.40.50.2300">
    <property type="match status" value="1"/>
</dbReference>
<dbReference type="eggNOG" id="COG0784">
    <property type="taxonomic scope" value="Bacteria"/>
</dbReference>
<dbReference type="Proteomes" id="UP000017837">
    <property type="component" value="Unassembled WGS sequence"/>
</dbReference>
<organism evidence="5 6">
    <name type="scientific">Asticcacaulis benevestitus DSM 16100 = ATCC BAA-896</name>
    <dbReference type="NCBI Taxonomy" id="1121022"/>
    <lineage>
        <taxon>Bacteria</taxon>
        <taxon>Pseudomonadati</taxon>
        <taxon>Pseudomonadota</taxon>
        <taxon>Alphaproteobacteria</taxon>
        <taxon>Caulobacterales</taxon>
        <taxon>Caulobacteraceae</taxon>
        <taxon>Asticcacaulis</taxon>
    </lineage>
</organism>
<feature type="modified residue" description="4-aspartylphosphate" evidence="3">
    <location>
        <position position="56"/>
    </location>
</feature>
<keyword evidence="6" id="KW-1185">Reference proteome</keyword>
<reference evidence="5 6" key="1">
    <citation type="journal article" date="2014" name="Nature">
        <title>Sequential evolution of bacterial morphology by co-option of a developmental regulator.</title>
        <authorList>
            <person name="Jiang C."/>
            <person name="Brown P.J."/>
            <person name="Ducret A."/>
            <person name="Brun Y.V."/>
        </authorList>
    </citation>
    <scope>NUCLEOTIDE SEQUENCE [LARGE SCALE GENOMIC DNA]</scope>
    <source>
        <strain evidence="5 6">DSM 16100</strain>
    </source>
</reference>
<keyword evidence="1 3" id="KW-0597">Phosphoprotein</keyword>
<dbReference type="SUPFAM" id="SSF52172">
    <property type="entry name" value="CheY-like"/>
    <property type="match status" value="1"/>
</dbReference>
<dbReference type="PANTHER" id="PTHR45339">
    <property type="entry name" value="HYBRID SIGNAL TRANSDUCTION HISTIDINE KINASE J"/>
    <property type="match status" value="1"/>
</dbReference>
<dbReference type="PATRIC" id="fig|1121022.4.peg.1014"/>
<evidence type="ECO:0000259" key="4">
    <source>
        <dbReference type="PROSITE" id="PS50110"/>
    </source>
</evidence>
<dbReference type="CDD" id="cd17546">
    <property type="entry name" value="REC_hyHK_CKI1_RcsC-like"/>
    <property type="match status" value="1"/>
</dbReference>
<accession>V4RR95</accession>
<dbReference type="Pfam" id="PF00072">
    <property type="entry name" value="Response_reg"/>
    <property type="match status" value="1"/>
</dbReference>
<proteinExistence type="predicted"/>
<keyword evidence="2" id="KW-0902">Two-component regulatory system</keyword>
<evidence type="ECO:0000256" key="3">
    <source>
        <dbReference type="PROSITE-ProRule" id="PRU00169"/>
    </source>
</evidence>
<comment type="caution">
    <text evidence="5">The sequence shown here is derived from an EMBL/GenBank/DDBJ whole genome shotgun (WGS) entry which is preliminary data.</text>
</comment>
<dbReference type="PANTHER" id="PTHR45339:SF1">
    <property type="entry name" value="HYBRID SIGNAL TRANSDUCTION HISTIDINE KINASE J"/>
    <property type="match status" value="1"/>
</dbReference>
<dbReference type="PROSITE" id="PS50110">
    <property type="entry name" value="RESPONSE_REGULATORY"/>
    <property type="match status" value="1"/>
</dbReference>
<name>V4RR95_9CAUL</name>